<dbReference type="GO" id="GO:0008381">
    <property type="term" value="F:mechanosensitive monoatomic ion channel activity"/>
    <property type="evidence" value="ECO:0007669"/>
    <property type="project" value="InterPro"/>
</dbReference>
<gene>
    <name evidence="4" type="ORF">GO793_13400</name>
    <name evidence="5" type="ORF">GO941_16030</name>
</gene>
<feature type="domain" description="Mechanosensitive ion channel MscS C-terminal" evidence="3">
    <location>
        <begin position="30"/>
        <end position="112"/>
    </location>
</feature>
<accession>A0A6B0BRA6</accession>
<evidence type="ECO:0000313" key="6">
    <source>
        <dbReference type="Proteomes" id="UP000433366"/>
    </source>
</evidence>
<evidence type="ECO:0000313" key="5">
    <source>
        <dbReference type="EMBL" id="MVL46944.1"/>
    </source>
</evidence>
<dbReference type="PANTHER" id="PTHR30460:SF0">
    <property type="entry name" value="MODERATE CONDUCTANCE MECHANOSENSITIVE CHANNEL YBIO"/>
    <property type="match status" value="1"/>
</dbReference>
<dbReference type="AlphaFoldDB" id="A0A6B0BRA6"/>
<organism evidence="4 6">
    <name type="scientific">Staphylococcus aureus</name>
    <dbReference type="NCBI Taxonomy" id="1280"/>
    <lineage>
        <taxon>Bacteria</taxon>
        <taxon>Bacillati</taxon>
        <taxon>Bacillota</taxon>
        <taxon>Bacilli</taxon>
        <taxon>Bacillales</taxon>
        <taxon>Staphylococcaceae</taxon>
        <taxon>Staphylococcus</taxon>
    </lineage>
</organism>
<dbReference type="InterPro" id="IPR045276">
    <property type="entry name" value="YbiO_bact"/>
</dbReference>
<sequence>NTISGELTILPNSSMGEITNYSITNGTAIVKIPVSVDENIDNVEKKLNKLFTSLRSKYYLFVSDPVVIGIDAFEDTRVILRVSAETIPGEGFSGARIIRKEVQKMFLQEGIKTPQPIMTPFNHSENGV</sequence>
<feature type="non-terminal residue" evidence="4">
    <location>
        <position position="1"/>
    </location>
</feature>
<evidence type="ECO:0000313" key="7">
    <source>
        <dbReference type="Proteomes" id="UP000434412"/>
    </source>
</evidence>
<dbReference type="GO" id="GO:0005886">
    <property type="term" value="C:plasma membrane"/>
    <property type="evidence" value="ECO:0007669"/>
    <property type="project" value="UniProtKB-SubCell"/>
</dbReference>
<dbReference type="Proteomes" id="UP000434412">
    <property type="component" value="Unassembled WGS sequence"/>
</dbReference>
<dbReference type="InterPro" id="IPR011066">
    <property type="entry name" value="MscS_channel_C_sf"/>
</dbReference>
<dbReference type="EMBL" id="WPRH01000698">
    <property type="protein sequence ID" value="MVI56846.1"/>
    <property type="molecule type" value="Genomic_DNA"/>
</dbReference>
<name>A0A6B0BRA6_STAAU</name>
<dbReference type="Proteomes" id="UP000433366">
    <property type="component" value="Unassembled WGS sequence"/>
</dbReference>
<dbReference type="Pfam" id="PF21082">
    <property type="entry name" value="MS_channel_3rd"/>
    <property type="match status" value="1"/>
</dbReference>
<dbReference type="EMBL" id="WPVZ01000865">
    <property type="protein sequence ID" value="MVL46944.1"/>
    <property type="molecule type" value="Genomic_DNA"/>
</dbReference>
<keyword evidence="2" id="KW-0472">Membrane</keyword>
<dbReference type="InterPro" id="IPR049278">
    <property type="entry name" value="MS_channel_C"/>
</dbReference>
<protein>
    <submittedName>
        <fullName evidence="4">Mechanosensitive ion channel</fullName>
    </submittedName>
</protein>
<comment type="caution">
    <text evidence="4">The sequence shown here is derived from an EMBL/GenBank/DDBJ whole genome shotgun (WGS) entry which is preliminary data.</text>
</comment>
<evidence type="ECO:0000256" key="2">
    <source>
        <dbReference type="ARBA" id="ARBA00022475"/>
    </source>
</evidence>
<comment type="subcellular location">
    <subcellularLocation>
        <location evidence="1">Cell membrane</location>
    </subcellularLocation>
</comment>
<dbReference type="PANTHER" id="PTHR30460">
    <property type="entry name" value="MODERATE CONDUCTANCE MECHANOSENSITIVE CHANNEL YBIO"/>
    <property type="match status" value="1"/>
</dbReference>
<dbReference type="SUPFAM" id="SSF82689">
    <property type="entry name" value="Mechanosensitive channel protein MscS (YggB), C-terminal domain"/>
    <property type="match status" value="1"/>
</dbReference>
<evidence type="ECO:0000313" key="4">
    <source>
        <dbReference type="EMBL" id="MVI56846.1"/>
    </source>
</evidence>
<evidence type="ECO:0000259" key="3">
    <source>
        <dbReference type="Pfam" id="PF21082"/>
    </source>
</evidence>
<reference evidence="6 7" key="1">
    <citation type="submission" date="2019-11" db="EMBL/GenBank/DDBJ databases">
        <title>Implementation of targeted gown and glove precautions to prevent Staphylococcus aureus acquisition in community-based nursing homes.</title>
        <authorList>
            <person name="Stine O.C."/>
        </authorList>
    </citation>
    <scope>NUCLEOTIDE SEQUENCE [LARGE SCALE GENOMIC DNA]</scope>
    <source>
        <strain evidence="5 7">S_2023.LVRQ.AN</strain>
        <strain evidence="4 6">S_4031.LGMP.AI</strain>
    </source>
</reference>
<keyword evidence="2" id="KW-1003">Cell membrane</keyword>
<proteinExistence type="predicted"/>
<dbReference type="Gene3D" id="3.30.70.100">
    <property type="match status" value="1"/>
</dbReference>
<evidence type="ECO:0000256" key="1">
    <source>
        <dbReference type="ARBA" id="ARBA00004236"/>
    </source>
</evidence>